<comment type="cofactor">
    <cofactor evidence="1 14">
        <name>Ca(2+)</name>
        <dbReference type="ChEBI" id="CHEBI:29108"/>
    </cofactor>
</comment>
<dbReference type="GO" id="GO:0006572">
    <property type="term" value="P:L-tyrosine catabolic process"/>
    <property type="evidence" value="ECO:0007669"/>
    <property type="project" value="UniProtKB-KW"/>
</dbReference>
<comment type="cofactor">
    <cofactor evidence="2 14">
        <name>Mg(2+)</name>
        <dbReference type="ChEBI" id="CHEBI:18420"/>
    </cofactor>
</comment>
<evidence type="ECO:0000256" key="5">
    <source>
        <dbReference type="ARBA" id="ARBA00012094"/>
    </source>
</evidence>
<dbReference type="FunFam" id="3.90.850.10:FF:000004">
    <property type="entry name" value="Fumarylacetoacetase"/>
    <property type="match status" value="1"/>
</dbReference>
<dbReference type="Gene3D" id="3.90.850.10">
    <property type="entry name" value="Fumarylacetoacetase-like, C-terminal domain"/>
    <property type="match status" value="1"/>
</dbReference>
<evidence type="ECO:0000256" key="2">
    <source>
        <dbReference type="ARBA" id="ARBA00001946"/>
    </source>
</evidence>
<sequence length="429" mass="46840">MTDSPPTSSLTSFLEVASDHPFPIQNLPYGVFTPPETTVPRVGVAIGDQVLDLATLNNEGVFDVPELKNERPFAQPTLNDFMALGPSAWSAVRSRLQALLRADTAELRDAASLRNRVLHPRADVSLRLPVDIGDYTDFYSSKQHATNVGTMFRGAENALKDNWVHLPVGYHGRASSVLLSGQDVRRPCGQTRPDADAPPVYGPTQLLDFELETGFFVGEGNELGTPLSIDEADDQIFGMVLVNDWSARDIQGWEYEPLGPFLGKSFATTISPWVVPMAALEPFRVAGPTQDPEPLDYLQADGDAAYDVTLEVDLETPSMTSPHTVCRSNTKHLYWTMRQQLAHHTVNGCNARPGDLLASGTISGPTEDSYGSMLELSWRGEEPVSLPGDETRSFLEDGDRVIMRAYAQADDYRVGFGTADGRVLPASCA</sequence>
<feature type="binding site" evidence="13">
    <location>
        <position position="153"/>
    </location>
    <ligand>
        <name>substrate</name>
    </ligand>
</feature>
<feature type="binding site" evidence="14">
    <location>
        <position position="244"/>
    </location>
    <ligand>
        <name>Ca(2+)</name>
        <dbReference type="ChEBI" id="CHEBI:29108"/>
    </ligand>
</feature>
<feature type="binding site" evidence="13">
    <location>
        <position position="361"/>
    </location>
    <ligand>
        <name>substrate</name>
    </ligand>
</feature>
<dbReference type="GO" id="GO:0006559">
    <property type="term" value="P:L-phenylalanine catabolic process"/>
    <property type="evidence" value="ECO:0007669"/>
    <property type="project" value="UniProtKB-KW"/>
</dbReference>
<dbReference type="RefSeq" id="WP_013062565.1">
    <property type="nucleotide sequence ID" value="NZ_CALTRY010000024.1"/>
</dbReference>
<keyword evidence="9 14" id="KW-0460">Magnesium</keyword>
<comment type="similarity">
    <text evidence="4">Belongs to the FAH family.</text>
</comment>
<dbReference type="Pfam" id="PF09298">
    <property type="entry name" value="FAA_hydrolase_N"/>
    <property type="match status" value="1"/>
</dbReference>
<dbReference type="Proteomes" id="UP001155110">
    <property type="component" value="Unassembled WGS sequence"/>
</dbReference>
<dbReference type="PANTHER" id="PTHR43069">
    <property type="entry name" value="FUMARYLACETOACETASE"/>
    <property type="match status" value="1"/>
</dbReference>
<evidence type="ECO:0000256" key="14">
    <source>
        <dbReference type="PIRSR" id="PIRSR605959-3"/>
    </source>
</evidence>
<dbReference type="EMBL" id="JANUBL010000001">
    <property type="protein sequence ID" value="MCS4120067.1"/>
    <property type="molecule type" value="Genomic_DNA"/>
</dbReference>
<dbReference type="GO" id="GO:0046872">
    <property type="term" value="F:metal ion binding"/>
    <property type="evidence" value="ECO:0007669"/>
    <property type="project" value="UniProtKB-KW"/>
</dbReference>
<feature type="binding site" evidence="14">
    <location>
        <position position="264"/>
    </location>
    <ligand>
        <name>Mg(2+)</name>
        <dbReference type="ChEBI" id="CHEBI:18420"/>
    </ligand>
</feature>
<evidence type="ECO:0000256" key="11">
    <source>
        <dbReference type="ARBA" id="ARBA00023232"/>
    </source>
</evidence>
<dbReference type="EMBL" id="JANTYZ010000001">
    <property type="protein sequence ID" value="MCS3863843.1"/>
    <property type="molecule type" value="Genomic_DNA"/>
</dbReference>
<evidence type="ECO:0000256" key="6">
    <source>
        <dbReference type="ARBA" id="ARBA00022723"/>
    </source>
</evidence>
<dbReference type="EMBL" id="JANTZM010000006">
    <property type="protein sequence ID" value="MCS4157458.1"/>
    <property type="molecule type" value="Genomic_DNA"/>
</dbReference>
<dbReference type="InterPro" id="IPR015377">
    <property type="entry name" value="Fumarylacetoacetase_N"/>
</dbReference>
<evidence type="ECO:0000313" key="17">
    <source>
        <dbReference type="EMBL" id="MCS3863843.1"/>
    </source>
</evidence>
<dbReference type="Gene3D" id="2.30.30.230">
    <property type="entry name" value="Fumarylacetoacetase, N-terminal domain"/>
    <property type="match status" value="1"/>
</dbReference>
<feature type="binding site" evidence="14">
    <location>
        <position position="244"/>
    </location>
    <ligand>
        <name>Mg(2+)</name>
        <dbReference type="ChEBI" id="CHEBI:18420"/>
    </ligand>
</feature>
<dbReference type="InterPro" id="IPR036663">
    <property type="entry name" value="Fumarylacetoacetase_C_sf"/>
</dbReference>
<comment type="pathway">
    <text evidence="3">Amino-acid degradation; L-phenylalanine degradation; acetoacetate and fumarate from L-phenylalanine: step 6/6.</text>
</comment>
<keyword evidence="6 14" id="KW-0479">Metal-binding</keyword>
<evidence type="ECO:0000259" key="15">
    <source>
        <dbReference type="Pfam" id="PF01557"/>
    </source>
</evidence>
<name>A0A9X2RDF3_9BACT</name>
<reference evidence="17" key="1">
    <citation type="submission" date="2022-08" db="EMBL/GenBank/DDBJ databases">
        <title>Genomic Encyclopedia of Type Strains, Phase V (KMG-V): Genome sequencing to study the core and pangenomes of soil and plant-associated prokaryotes.</title>
        <authorList>
            <person name="Whitman W."/>
        </authorList>
    </citation>
    <scope>NUCLEOTIDE SEQUENCE</scope>
    <source>
        <strain evidence="17">SP2016B</strain>
        <strain evidence="19">SP3002</strain>
        <strain evidence="18">SP3026</strain>
    </source>
</reference>
<feature type="binding site" evidence="13">
    <location>
        <position position="251"/>
    </location>
    <ligand>
        <name>substrate</name>
    </ligand>
</feature>
<organism evidence="17 20">
    <name type="scientific">Salinibacter ruber</name>
    <dbReference type="NCBI Taxonomy" id="146919"/>
    <lineage>
        <taxon>Bacteria</taxon>
        <taxon>Pseudomonadati</taxon>
        <taxon>Rhodothermota</taxon>
        <taxon>Rhodothermia</taxon>
        <taxon>Rhodothermales</taxon>
        <taxon>Salinibacteraceae</taxon>
        <taxon>Salinibacter</taxon>
    </lineage>
</organism>
<dbReference type="SUPFAM" id="SSF56529">
    <property type="entry name" value="FAH"/>
    <property type="match status" value="1"/>
</dbReference>
<feature type="active site" description="Proton acceptor" evidence="12">
    <location>
        <position position="144"/>
    </location>
</feature>
<evidence type="ECO:0000256" key="8">
    <source>
        <dbReference type="ARBA" id="ARBA00022837"/>
    </source>
</evidence>
<feature type="binding site" evidence="13">
    <location>
        <position position="255"/>
    </location>
    <ligand>
        <name>substrate</name>
    </ligand>
</feature>
<evidence type="ECO:0000256" key="12">
    <source>
        <dbReference type="PIRSR" id="PIRSR605959-1"/>
    </source>
</evidence>
<evidence type="ECO:0000256" key="4">
    <source>
        <dbReference type="ARBA" id="ARBA00010211"/>
    </source>
</evidence>
<keyword evidence="7 17" id="KW-0378">Hydrolase</keyword>
<dbReference type="SUPFAM" id="SSF63433">
    <property type="entry name" value="Fumarylacetoacetate hydrolase, FAH, N-terminal domain"/>
    <property type="match status" value="1"/>
</dbReference>
<dbReference type="EC" id="3.7.1.2" evidence="5"/>
<evidence type="ECO:0000256" key="7">
    <source>
        <dbReference type="ARBA" id="ARBA00022801"/>
    </source>
</evidence>
<dbReference type="AlphaFoldDB" id="A0A9X2RDF3"/>
<dbReference type="InterPro" id="IPR005959">
    <property type="entry name" value="Fumarylacetoacetase"/>
</dbReference>
<keyword evidence="8 14" id="KW-0106">Calcium</keyword>
<evidence type="ECO:0000256" key="3">
    <source>
        <dbReference type="ARBA" id="ARBA00004782"/>
    </source>
</evidence>
<dbReference type="Proteomes" id="UP001155144">
    <property type="component" value="Unassembled WGS sequence"/>
</dbReference>
<keyword evidence="10" id="KW-0828">Tyrosine catabolism</keyword>
<keyword evidence="11" id="KW-0585">Phenylalanine catabolism</keyword>
<feature type="binding site" evidence="14">
    <location>
        <position position="268"/>
    </location>
    <ligand>
        <name>Mg(2+)</name>
        <dbReference type="ChEBI" id="CHEBI:18420"/>
    </ligand>
</feature>
<comment type="caution">
    <text evidence="17">The sequence shown here is derived from an EMBL/GenBank/DDBJ whole genome shotgun (WGS) entry which is preliminary data.</text>
</comment>
<dbReference type="InterPro" id="IPR011234">
    <property type="entry name" value="Fumarylacetoacetase-like_C"/>
</dbReference>
<evidence type="ECO:0000313" key="20">
    <source>
        <dbReference type="Proteomes" id="UP001155034"/>
    </source>
</evidence>
<feature type="binding site" evidence="14">
    <location>
        <position position="210"/>
    </location>
    <ligand>
        <name>Ca(2+)</name>
        <dbReference type="ChEBI" id="CHEBI:29108"/>
    </ligand>
</feature>
<feature type="domain" description="Fumarylacetoacetase-like C-terminal" evidence="15">
    <location>
        <begin position="136"/>
        <end position="418"/>
    </location>
</feature>
<evidence type="ECO:0000259" key="16">
    <source>
        <dbReference type="Pfam" id="PF09298"/>
    </source>
</evidence>
<dbReference type="GO" id="GO:1902000">
    <property type="term" value="P:homogentisate catabolic process"/>
    <property type="evidence" value="ECO:0007669"/>
    <property type="project" value="TreeGrafter"/>
</dbReference>
<dbReference type="InterPro" id="IPR036462">
    <property type="entry name" value="Fumarylacetoacetase_N_sf"/>
</dbReference>
<evidence type="ECO:0000256" key="13">
    <source>
        <dbReference type="PIRSR" id="PIRSR605959-2"/>
    </source>
</evidence>
<dbReference type="Pfam" id="PF01557">
    <property type="entry name" value="FAA_hydrolase"/>
    <property type="match status" value="1"/>
</dbReference>
<feature type="binding site" evidence="14">
    <location>
        <position position="212"/>
    </location>
    <ligand>
        <name>Ca(2+)</name>
        <dbReference type="ChEBI" id="CHEBI:29108"/>
    </ligand>
</feature>
<dbReference type="NCBIfam" id="TIGR01266">
    <property type="entry name" value="fum_ac_acetase"/>
    <property type="match status" value="1"/>
</dbReference>
<dbReference type="PANTHER" id="PTHR43069:SF2">
    <property type="entry name" value="FUMARYLACETOACETASE"/>
    <property type="match status" value="1"/>
</dbReference>
<evidence type="ECO:0000256" key="9">
    <source>
        <dbReference type="ARBA" id="ARBA00022842"/>
    </source>
</evidence>
<evidence type="ECO:0000256" key="1">
    <source>
        <dbReference type="ARBA" id="ARBA00001913"/>
    </source>
</evidence>
<evidence type="ECO:0000256" key="10">
    <source>
        <dbReference type="ARBA" id="ARBA00022878"/>
    </source>
</evidence>
<feature type="binding site" evidence="13">
    <location>
        <position position="139"/>
    </location>
    <ligand>
        <name>substrate</name>
    </ligand>
</feature>
<evidence type="ECO:0000313" key="19">
    <source>
        <dbReference type="EMBL" id="MCS4157458.1"/>
    </source>
</evidence>
<evidence type="ECO:0000313" key="18">
    <source>
        <dbReference type="EMBL" id="MCS4120067.1"/>
    </source>
</evidence>
<dbReference type="GO" id="GO:0004334">
    <property type="term" value="F:fumarylacetoacetase activity"/>
    <property type="evidence" value="ECO:0007669"/>
    <property type="project" value="UniProtKB-EC"/>
</dbReference>
<accession>A0A9X2RDF3</accession>
<feature type="domain" description="Fumarylacetoacetase N-terminal" evidence="16">
    <location>
        <begin position="25"/>
        <end position="129"/>
    </location>
</feature>
<protein>
    <recommendedName>
        <fullName evidence="5">fumarylacetoacetase</fullName>
        <ecNumber evidence="5">3.7.1.2</ecNumber>
    </recommendedName>
</protein>
<gene>
    <name evidence="18" type="ORF">GGP45_000385</name>
    <name evidence="17" type="ORF">GGP82_000374</name>
    <name evidence="19" type="ORF">GGP99_001418</name>
</gene>
<proteinExistence type="inferred from homology"/>
<dbReference type="Proteomes" id="UP001155034">
    <property type="component" value="Unassembled WGS sequence"/>
</dbReference>
<feature type="binding site" evidence="14">
    <location>
        <position position="137"/>
    </location>
    <ligand>
        <name>Ca(2+)</name>
        <dbReference type="ChEBI" id="CHEBI:29108"/>
    </ligand>
</feature>